<dbReference type="EMBL" id="GIFC01003432">
    <property type="protein sequence ID" value="MXU85515.1"/>
    <property type="molecule type" value="Transcribed_RNA"/>
</dbReference>
<accession>A0A6B0UA65</accession>
<sequence length="86" mass="9710">MKSWCFSSLSSLSFFSDWLTWSLISSRVMASCLRLSSCSRRNRSMASSASCSCFLRSRSRMMWALRAAHICRLILGRSISAGIFVL</sequence>
<name>A0A6B0UA65_IXORI</name>
<keyword evidence="1" id="KW-0732">Signal</keyword>
<proteinExistence type="predicted"/>
<protein>
    <submittedName>
        <fullName evidence="2">Putative secreted protein</fullName>
    </submittedName>
</protein>
<organism evidence="2">
    <name type="scientific">Ixodes ricinus</name>
    <name type="common">Common tick</name>
    <name type="synonym">Acarus ricinus</name>
    <dbReference type="NCBI Taxonomy" id="34613"/>
    <lineage>
        <taxon>Eukaryota</taxon>
        <taxon>Metazoa</taxon>
        <taxon>Ecdysozoa</taxon>
        <taxon>Arthropoda</taxon>
        <taxon>Chelicerata</taxon>
        <taxon>Arachnida</taxon>
        <taxon>Acari</taxon>
        <taxon>Parasitiformes</taxon>
        <taxon>Ixodida</taxon>
        <taxon>Ixodoidea</taxon>
        <taxon>Ixodidae</taxon>
        <taxon>Ixodinae</taxon>
        <taxon>Ixodes</taxon>
    </lineage>
</organism>
<evidence type="ECO:0000313" key="2">
    <source>
        <dbReference type="EMBL" id="MXU85515.1"/>
    </source>
</evidence>
<evidence type="ECO:0000256" key="1">
    <source>
        <dbReference type="SAM" id="SignalP"/>
    </source>
</evidence>
<dbReference type="AlphaFoldDB" id="A0A6B0UA65"/>
<feature type="signal peptide" evidence="1">
    <location>
        <begin position="1"/>
        <end position="30"/>
    </location>
</feature>
<reference evidence="2" key="1">
    <citation type="submission" date="2019-12" db="EMBL/GenBank/DDBJ databases">
        <title>An insight into the sialome of adult female Ixodes ricinus ticks feeding for 6 days.</title>
        <authorList>
            <person name="Perner J."/>
            <person name="Ribeiro J.M.C."/>
        </authorList>
    </citation>
    <scope>NUCLEOTIDE SEQUENCE</scope>
    <source>
        <strain evidence="2">Semi-engorged</strain>
        <tissue evidence="2">Salivary glands</tissue>
    </source>
</reference>
<feature type="chain" id="PRO_5025659499" evidence="1">
    <location>
        <begin position="31"/>
        <end position="86"/>
    </location>
</feature>